<dbReference type="Proteomes" id="UP000285301">
    <property type="component" value="Unassembled WGS sequence"/>
</dbReference>
<name>A0A3S3S1H2_9ACAR</name>
<dbReference type="Gene3D" id="1.25.40.10">
    <property type="entry name" value="Tetratricopeptide repeat domain"/>
    <property type="match status" value="1"/>
</dbReference>
<proteinExistence type="inferred from homology"/>
<evidence type="ECO:0000256" key="1">
    <source>
        <dbReference type="ARBA" id="ARBA00004245"/>
    </source>
</evidence>
<dbReference type="InterPro" id="IPR011990">
    <property type="entry name" value="TPR-like_helical_dom_sf"/>
</dbReference>
<dbReference type="PANTHER" id="PTHR46321">
    <property type="entry name" value="KIF1-BINDING PROTEIN"/>
    <property type="match status" value="1"/>
</dbReference>
<comment type="similarity">
    <text evidence="2">Belongs to the KIF-binding protein family.</text>
</comment>
<evidence type="ECO:0000256" key="4">
    <source>
        <dbReference type="ARBA" id="ARBA00022490"/>
    </source>
</evidence>
<protein>
    <recommendedName>
        <fullName evidence="3">KIF-binding protein</fullName>
    </recommendedName>
</protein>
<dbReference type="SUPFAM" id="SSF48452">
    <property type="entry name" value="TPR-like"/>
    <property type="match status" value="1"/>
</dbReference>
<gene>
    <name evidence="6" type="ORF">B4U79_16105</name>
</gene>
<evidence type="ECO:0000256" key="5">
    <source>
        <dbReference type="ARBA" id="ARBA00023212"/>
    </source>
</evidence>
<dbReference type="OrthoDB" id="409897at2759"/>
<dbReference type="AlphaFoldDB" id="A0A3S3S1H2"/>
<dbReference type="PANTHER" id="PTHR46321:SF1">
    <property type="entry name" value="KIF-BINDING PROTEIN"/>
    <property type="match status" value="1"/>
</dbReference>
<comment type="caution">
    <text evidence="6">The sequence shown here is derived from an EMBL/GenBank/DDBJ whole genome shotgun (WGS) entry which is preliminary data.</text>
</comment>
<keyword evidence="5" id="KW-0206">Cytoskeleton</keyword>
<evidence type="ECO:0000313" key="7">
    <source>
        <dbReference type="Proteomes" id="UP000285301"/>
    </source>
</evidence>
<keyword evidence="7" id="KW-1185">Reference proteome</keyword>
<accession>A0A3S3S1H2</accession>
<organism evidence="6 7">
    <name type="scientific">Dinothrombium tinctorium</name>
    <dbReference type="NCBI Taxonomy" id="1965070"/>
    <lineage>
        <taxon>Eukaryota</taxon>
        <taxon>Metazoa</taxon>
        <taxon>Ecdysozoa</taxon>
        <taxon>Arthropoda</taxon>
        <taxon>Chelicerata</taxon>
        <taxon>Arachnida</taxon>
        <taxon>Acari</taxon>
        <taxon>Acariformes</taxon>
        <taxon>Trombidiformes</taxon>
        <taxon>Prostigmata</taxon>
        <taxon>Anystina</taxon>
        <taxon>Parasitengona</taxon>
        <taxon>Trombidioidea</taxon>
        <taxon>Trombidiidae</taxon>
        <taxon>Dinothrombium</taxon>
    </lineage>
</organism>
<evidence type="ECO:0000256" key="3">
    <source>
        <dbReference type="ARBA" id="ARBA00016840"/>
    </source>
</evidence>
<dbReference type="GO" id="GO:1990535">
    <property type="term" value="P:neuron projection maintenance"/>
    <property type="evidence" value="ECO:0007669"/>
    <property type="project" value="TreeGrafter"/>
</dbReference>
<evidence type="ECO:0000313" key="6">
    <source>
        <dbReference type="EMBL" id="RWS07858.1"/>
    </source>
</evidence>
<dbReference type="InterPro" id="IPR022083">
    <property type="entry name" value="KBP"/>
</dbReference>
<reference evidence="6 7" key="1">
    <citation type="journal article" date="2018" name="Gigascience">
        <title>Genomes of trombidid mites reveal novel predicted allergens and laterally-transferred genes associated with secondary metabolism.</title>
        <authorList>
            <person name="Dong X."/>
            <person name="Chaisiri K."/>
            <person name="Xia D."/>
            <person name="Armstrong S.D."/>
            <person name="Fang Y."/>
            <person name="Donnelly M.J."/>
            <person name="Kadowaki T."/>
            <person name="McGarry J.W."/>
            <person name="Darby A.C."/>
            <person name="Makepeace B.L."/>
        </authorList>
    </citation>
    <scope>NUCLEOTIDE SEQUENCE [LARGE SCALE GENOMIC DNA]</scope>
    <source>
        <strain evidence="6">UoL-WK</strain>
    </source>
</reference>
<dbReference type="Pfam" id="PF12309">
    <property type="entry name" value="KBP_C"/>
    <property type="match status" value="1"/>
</dbReference>
<dbReference type="GO" id="GO:0005856">
    <property type="term" value="C:cytoskeleton"/>
    <property type="evidence" value="ECO:0007669"/>
    <property type="project" value="UniProtKB-SubCell"/>
</dbReference>
<dbReference type="GO" id="GO:0021952">
    <property type="term" value="P:central nervous system projection neuron axonogenesis"/>
    <property type="evidence" value="ECO:0007669"/>
    <property type="project" value="TreeGrafter"/>
</dbReference>
<keyword evidence="4" id="KW-0963">Cytoplasm</keyword>
<evidence type="ECO:0000256" key="2">
    <source>
        <dbReference type="ARBA" id="ARBA00010305"/>
    </source>
</evidence>
<dbReference type="STRING" id="1965070.A0A3S3S1H2"/>
<sequence>MGSIKEWLPKAKEDYEKARHLMDIESAKDPISEPFKSRYKAASILNQLKEDLDSFHDSYSEENPLNCAQLISLLIKIDLGINSMETEEYGIGEKYLTSALTLIDNLYADNQSLVLFKCIILNQLAYLWCSRGEYETAVQLLTQAESAYFSWSVFEDRNEQTIGLMDAFDLNPLESCRNGNAVDAVEKTHTQTLYFLAQAYEKLDKGDKSAEYCKRTLKRQYESKDFDAIDWSLHTATLSQYFAAKNDFLTAKHLIACARFVLKHHISNFGDEDERLKRAKADVARICVKYCLMLLEASQNKTIASESESGLETEPFLLNDNEVYTMQNTMKSSSVENFDQARTVFLQAQSWLNEAKDYYVLDEHASDNVECVQDSSKLYRLLSHFETDSDRKYKMLKRRANLLENLLKEINADYFLNQSRQMTFELGEIYSEMTDIKIVETNDKSDAELVMLVKKVNGLIFKAIKYFNSFIDSFRDKTVKELPSTFENEIVRPMMVAYFSIGRLYSKLYTSEPKDQIKNWNACEQYYKKVVAYIERNPSQKELVREELTLVEEMLQLIPGKLALLLNSTTE</sequence>
<dbReference type="EMBL" id="NCKU01003270">
    <property type="protein sequence ID" value="RWS07858.1"/>
    <property type="molecule type" value="Genomic_DNA"/>
</dbReference>
<comment type="subcellular location">
    <subcellularLocation>
        <location evidence="1">Cytoplasm</location>
        <location evidence="1">Cytoskeleton</location>
    </subcellularLocation>
</comment>
<dbReference type="GO" id="GO:0000226">
    <property type="term" value="P:microtubule cytoskeleton organization"/>
    <property type="evidence" value="ECO:0007669"/>
    <property type="project" value="TreeGrafter"/>
</dbReference>